<sequence length="402" mass="45137">MRSFFKKPAWAANAGDTGAEFYRRSGQTYGDIVAANREAHEKAKTESEKHGNIEENLHGTGGRHSKRPRLANESENTAADAADTIQYTPESGPEEPHQPLNLPGNCRTQRGDYFETEDETLNTTSAHCRHGRSEDDLSTLPTPLPDKAVSPKPPTHLPSQNMDFECNDTAHKDTPRLFNAAATPRPAQPSTPPREDPIVQILITSQMPNTKPLLVHRKMSQGLRDVRIEWCKRQEITKEMQPSVHLTWRGRRLFDVTTCRSLGIKMESKLTLSELDDDPIAGPRELRIHMEAVTDDPLLLNRPGLSPDEDEASHAPPNPEDGLTEPMKLTLRSSGLSDVRIRARPKTLVSKLISVYRNRQNIPADRDVSLLFDGDRMDPDTRLRDHDIADLDMVDVQVKLRV</sequence>
<dbReference type="Proteomes" id="UP001147746">
    <property type="component" value="Unassembled WGS sequence"/>
</dbReference>
<dbReference type="AlphaFoldDB" id="A0A9W9GL39"/>
<dbReference type="EMBL" id="JAPZBO010000003">
    <property type="protein sequence ID" value="KAJ5321066.1"/>
    <property type="molecule type" value="Genomic_DNA"/>
</dbReference>
<keyword evidence="3" id="KW-1185">Reference proteome</keyword>
<accession>A0A9W9GL39</accession>
<dbReference type="SUPFAM" id="SSF54236">
    <property type="entry name" value="Ubiquitin-like"/>
    <property type="match status" value="1"/>
</dbReference>
<dbReference type="Gene3D" id="3.10.20.90">
    <property type="entry name" value="Phosphatidylinositol 3-kinase Catalytic Subunit, Chain A, domain 1"/>
    <property type="match status" value="1"/>
</dbReference>
<proteinExistence type="predicted"/>
<protein>
    <submittedName>
        <fullName evidence="2">Uncharacterized protein</fullName>
    </submittedName>
</protein>
<dbReference type="PROSITE" id="PS50053">
    <property type="entry name" value="UBIQUITIN_2"/>
    <property type="match status" value="1"/>
</dbReference>
<reference evidence="2" key="2">
    <citation type="journal article" date="2023" name="IMA Fungus">
        <title>Comparative genomic study of the Penicillium genus elucidates a diverse pangenome and 15 lateral gene transfer events.</title>
        <authorList>
            <person name="Petersen C."/>
            <person name="Sorensen T."/>
            <person name="Nielsen M.R."/>
            <person name="Sondergaard T.E."/>
            <person name="Sorensen J.L."/>
            <person name="Fitzpatrick D.A."/>
            <person name="Frisvad J.C."/>
            <person name="Nielsen K.L."/>
        </authorList>
    </citation>
    <scope>NUCLEOTIDE SEQUENCE</scope>
    <source>
        <strain evidence="2">IBT 21472</strain>
    </source>
</reference>
<feature type="region of interest" description="Disordered" evidence="1">
    <location>
        <begin position="39"/>
        <end position="108"/>
    </location>
</feature>
<dbReference type="CDD" id="cd17080">
    <property type="entry name" value="Ubl_SLD2_Esc2_like"/>
    <property type="match status" value="1"/>
</dbReference>
<evidence type="ECO:0000313" key="3">
    <source>
        <dbReference type="Proteomes" id="UP001147746"/>
    </source>
</evidence>
<feature type="region of interest" description="Disordered" evidence="1">
    <location>
        <begin position="298"/>
        <end position="326"/>
    </location>
</feature>
<feature type="region of interest" description="Disordered" evidence="1">
    <location>
        <begin position="123"/>
        <end position="158"/>
    </location>
</feature>
<organism evidence="2 3">
    <name type="scientific">Penicillium atrosanguineum</name>
    <dbReference type="NCBI Taxonomy" id="1132637"/>
    <lineage>
        <taxon>Eukaryota</taxon>
        <taxon>Fungi</taxon>
        <taxon>Dikarya</taxon>
        <taxon>Ascomycota</taxon>
        <taxon>Pezizomycotina</taxon>
        <taxon>Eurotiomycetes</taxon>
        <taxon>Eurotiomycetidae</taxon>
        <taxon>Eurotiales</taxon>
        <taxon>Aspergillaceae</taxon>
        <taxon>Penicillium</taxon>
    </lineage>
</organism>
<name>A0A9W9GL39_9EURO</name>
<dbReference type="SMART" id="SM00213">
    <property type="entry name" value="UBQ"/>
    <property type="match status" value="1"/>
</dbReference>
<reference evidence="2" key="1">
    <citation type="submission" date="2022-12" db="EMBL/GenBank/DDBJ databases">
        <authorList>
            <person name="Petersen C."/>
        </authorList>
    </citation>
    <scope>NUCLEOTIDE SEQUENCE</scope>
    <source>
        <strain evidence="2">IBT 21472</strain>
    </source>
</reference>
<gene>
    <name evidence="2" type="ORF">N7476_004068</name>
</gene>
<evidence type="ECO:0000256" key="1">
    <source>
        <dbReference type="SAM" id="MobiDB-lite"/>
    </source>
</evidence>
<evidence type="ECO:0000313" key="2">
    <source>
        <dbReference type="EMBL" id="KAJ5321066.1"/>
    </source>
</evidence>
<feature type="compositionally biased region" description="Basic and acidic residues" evidence="1">
    <location>
        <begin position="39"/>
        <end position="57"/>
    </location>
</feature>
<dbReference type="InterPro" id="IPR000626">
    <property type="entry name" value="Ubiquitin-like_dom"/>
</dbReference>
<comment type="caution">
    <text evidence="2">The sequence shown here is derived from an EMBL/GenBank/DDBJ whole genome shotgun (WGS) entry which is preliminary data.</text>
</comment>
<dbReference type="Pfam" id="PF11976">
    <property type="entry name" value="Rad60-SLD"/>
    <property type="match status" value="1"/>
</dbReference>
<dbReference type="InterPro" id="IPR022617">
    <property type="entry name" value="Rad60/SUMO-like_dom"/>
</dbReference>
<dbReference type="InterPro" id="IPR029071">
    <property type="entry name" value="Ubiquitin-like_domsf"/>
</dbReference>